<proteinExistence type="predicted"/>
<organism evidence="2 3">
    <name type="scientific">Parvularcula bermudensis (strain ATCC BAA-594 / HTCC2503 / KCTC 12087)</name>
    <dbReference type="NCBI Taxonomy" id="314260"/>
    <lineage>
        <taxon>Bacteria</taxon>
        <taxon>Pseudomonadati</taxon>
        <taxon>Pseudomonadota</taxon>
        <taxon>Alphaproteobacteria</taxon>
        <taxon>Parvularculales</taxon>
        <taxon>Parvularculaceae</taxon>
        <taxon>Parvularcula</taxon>
    </lineage>
</organism>
<sequence length="117" mass="13310">MVEFAIMAPLAITALFWFMDVAYAFQARNAFVHSVNDVARQVYLDPDITDEEMLTILEENLEGFIQNITIELDTTLSEGLDYRLIEASGIYEFKAPPFSGRQITLIAQSRAPVLRYN</sequence>
<keyword evidence="3" id="KW-1185">Reference proteome</keyword>
<gene>
    <name evidence="2" type="ordered locus">PB2503_13254</name>
</gene>
<reference evidence="3" key="1">
    <citation type="submission" date="2010-08" db="EMBL/GenBank/DDBJ databases">
        <title>Genome sequence of Parvularcula bermudensis HTCC2503.</title>
        <authorList>
            <person name="Kang D.-M."/>
            <person name="Oh H.-M."/>
            <person name="Cho J.-C."/>
        </authorList>
    </citation>
    <scope>NUCLEOTIDE SEQUENCE [LARGE SCALE GENOMIC DNA]</scope>
    <source>
        <strain evidence="3">ATCC BAA-594 / HTCC2503 / KCTC 12087</strain>
    </source>
</reference>
<protein>
    <recommendedName>
        <fullName evidence="1">TadE-like domain-containing protein</fullName>
    </recommendedName>
</protein>
<dbReference type="STRING" id="314260.PB2503_13254"/>
<dbReference type="OrthoDB" id="7407543at2"/>
<dbReference type="KEGG" id="pbr:PB2503_13254"/>
<dbReference type="AlphaFoldDB" id="E0TGS9"/>
<accession>E0TGS9</accession>
<evidence type="ECO:0000259" key="1">
    <source>
        <dbReference type="Pfam" id="PF07811"/>
    </source>
</evidence>
<name>E0TGS9_PARBH</name>
<dbReference type="HOGENOM" id="CLU_2082563_0_0_5"/>
<evidence type="ECO:0000313" key="2">
    <source>
        <dbReference type="EMBL" id="ADM10688.1"/>
    </source>
</evidence>
<dbReference type="Proteomes" id="UP000001302">
    <property type="component" value="Chromosome"/>
</dbReference>
<dbReference type="RefSeq" id="WP_013301662.1">
    <property type="nucleotide sequence ID" value="NC_014414.1"/>
</dbReference>
<feature type="domain" description="TadE-like" evidence="1">
    <location>
        <begin position="1"/>
        <end position="40"/>
    </location>
</feature>
<evidence type="ECO:0000313" key="3">
    <source>
        <dbReference type="Proteomes" id="UP000001302"/>
    </source>
</evidence>
<dbReference type="Pfam" id="PF07811">
    <property type="entry name" value="TadE"/>
    <property type="match status" value="1"/>
</dbReference>
<dbReference type="InterPro" id="IPR012495">
    <property type="entry name" value="TadE-like_dom"/>
</dbReference>
<dbReference type="EMBL" id="CP002156">
    <property type="protein sequence ID" value="ADM10688.1"/>
    <property type="molecule type" value="Genomic_DNA"/>
</dbReference>
<reference evidence="2 3" key="2">
    <citation type="journal article" date="2011" name="J. Bacteriol.">
        <title>Complete genome sequence of strain HTCC2503T of Parvularcula bermudensis, the type species of the order "Parvularculales" in the class Alphaproteobacteria.</title>
        <authorList>
            <person name="Oh H.M."/>
            <person name="Kang I."/>
            <person name="Vergin K.L."/>
            <person name="Kang D."/>
            <person name="Rhee K.H."/>
            <person name="Giovannoni S.J."/>
            <person name="Cho J.C."/>
        </authorList>
    </citation>
    <scope>NUCLEOTIDE SEQUENCE [LARGE SCALE GENOMIC DNA]</scope>
    <source>
        <strain evidence="3">ATCC BAA-594 / HTCC2503 / KCTC 12087</strain>
    </source>
</reference>